<keyword evidence="2" id="KW-1185">Reference proteome</keyword>
<gene>
    <name evidence="1" type="ORF">O3W52_01715</name>
</gene>
<reference evidence="1" key="1">
    <citation type="submission" date="2022-10" db="EMBL/GenBank/DDBJ databases">
        <title>Whole genome sequencing of three plant growth promoting bacteria isolated from Vachellia tortilis subsp. raddiana in Morocco.</title>
        <authorList>
            <person name="Hnini M."/>
            <person name="Zouagui R."/>
            <person name="Zouagui H."/>
            <person name="Chemao Elfihri M.-W."/>
            <person name="Ibrahimi A."/>
            <person name="Sbabou L."/>
            <person name="Aurag J."/>
        </authorList>
    </citation>
    <scope>NUCLEOTIDE SEQUENCE</scope>
    <source>
        <strain evidence="1">LMR678</strain>
    </source>
</reference>
<sequence length="52" mass="5597">MAARPGRVALLGDQIAMILHDNSWASIAKRFRPGTLPEIGDMDVGVLCLSMT</sequence>
<organism evidence="1 2">
    <name type="scientific">Sinorhizobium psoraleae</name>
    <dbReference type="NCBI Taxonomy" id="520838"/>
    <lineage>
        <taxon>Bacteria</taxon>
        <taxon>Pseudomonadati</taxon>
        <taxon>Pseudomonadota</taxon>
        <taxon>Alphaproteobacteria</taxon>
        <taxon>Hyphomicrobiales</taxon>
        <taxon>Rhizobiaceae</taxon>
        <taxon>Sinorhizobium/Ensifer group</taxon>
        <taxon>Sinorhizobium</taxon>
    </lineage>
</organism>
<accession>A0ABT4KA89</accession>
<protein>
    <submittedName>
        <fullName evidence="1">Uncharacterized protein</fullName>
    </submittedName>
</protein>
<dbReference type="RefSeq" id="WP_269274909.1">
    <property type="nucleotide sequence ID" value="NZ_JAPVOI010000002.1"/>
</dbReference>
<dbReference type="Proteomes" id="UP001079430">
    <property type="component" value="Unassembled WGS sequence"/>
</dbReference>
<comment type="caution">
    <text evidence="1">The sequence shown here is derived from an EMBL/GenBank/DDBJ whole genome shotgun (WGS) entry which is preliminary data.</text>
</comment>
<dbReference type="EMBL" id="JAPVOI010000002">
    <property type="protein sequence ID" value="MCZ4088832.1"/>
    <property type="molecule type" value="Genomic_DNA"/>
</dbReference>
<evidence type="ECO:0000313" key="1">
    <source>
        <dbReference type="EMBL" id="MCZ4088832.1"/>
    </source>
</evidence>
<evidence type="ECO:0000313" key="2">
    <source>
        <dbReference type="Proteomes" id="UP001079430"/>
    </source>
</evidence>
<name>A0ABT4KA89_9HYPH</name>
<proteinExistence type="predicted"/>